<accession>A0A4S2JSQ8</accession>
<dbReference type="AlphaFoldDB" id="A0A4S2JSQ8"/>
<feature type="region of interest" description="Disordered" evidence="1">
    <location>
        <begin position="1"/>
        <end position="37"/>
    </location>
</feature>
<dbReference type="STRING" id="300112.A0A4S2JSQ8"/>
<keyword evidence="2" id="KW-0472">Membrane</keyword>
<evidence type="ECO:0000256" key="2">
    <source>
        <dbReference type="SAM" id="Phobius"/>
    </source>
</evidence>
<reference evidence="3 4" key="1">
    <citation type="journal article" date="2019" name="Philos. Trans. R. Soc. Lond., B, Biol. Sci.">
        <title>Ant behaviour and brain gene expression of defending hosts depend on the ecological success of the intruding social parasite.</title>
        <authorList>
            <person name="Kaur R."/>
            <person name="Stoldt M."/>
            <person name="Jongepier E."/>
            <person name="Feldmeyer B."/>
            <person name="Menzel F."/>
            <person name="Bornberg-Bauer E."/>
            <person name="Foitzik S."/>
        </authorList>
    </citation>
    <scope>NUCLEOTIDE SEQUENCE [LARGE SCALE GENOMIC DNA]</scope>
    <source>
        <tissue evidence="3">Whole body</tissue>
    </source>
</reference>
<dbReference type="EMBL" id="QBLH01003549">
    <property type="protein sequence ID" value="TGZ37438.1"/>
    <property type="molecule type" value="Genomic_DNA"/>
</dbReference>
<keyword evidence="2" id="KW-0812">Transmembrane</keyword>
<keyword evidence="4" id="KW-1185">Reference proteome</keyword>
<dbReference type="Proteomes" id="UP000310200">
    <property type="component" value="Unassembled WGS sequence"/>
</dbReference>
<name>A0A4S2JSQ8_9HYME</name>
<evidence type="ECO:0000313" key="3">
    <source>
        <dbReference type="EMBL" id="TGZ37438.1"/>
    </source>
</evidence>
<feature type="region of interest" description="Disordered" evidence="1">
    <location>
        <begin position="125"/>
        <end position="151"/>
    </location>
</feature>
<protein>
    <submittedName>
        <fullName evidence="3">Uncharacterized protein</fullName>
    </submittedName>
</protein>
<feature type="compositionally biased region" description="Basic and acidic residues" evidence="1">
    <location>
        <begin position="142"/>
        <end position="151"/>
    </location>
</feature>
<evidence type="ECO:0000313" key="4">
    <source>
        <dbReference type="Proteomes" id="UP000310200"/>
    </source>
</evidence>
<feature type="transmembrane region" description="Helical" evidence="2">
    <location>
        <begin position="265"/>
        <end position="285"/>
    </location>
</feature>
<organism evidence="3 4">
    <name type="scientific">Temnothorax longispinosus</name>
    <dbReference type="NCBI Taxonomy" id="300112"/>
    <lineage>
        <taxon>Eukaryota</taxon>
        <taxon>Metazoa</taxon>
        <taxon>Ecdysozoa</taxon>
        <taxon>Arthropoda</taxon>
        <taxon>Hexapoda</taxon>
        <taxon>Insecta</taxon>
        <taxon>Pterygota</taxon>
        <taxon>Neoptera</taxon>
        <taxon>Endopterygota</taxon>
        <taxon>Hymenoptera</taxon>
        <taxon>Apocrita</taxon>
        <taxon>Aculeata</taxon>
        <taxon>Formicoidea</taxon>
        <taxon>Formicidae</taxon>
        <taxon>Myrmicinae</taxon>
        <taxon>Temnothorax</taxon>
    </lineage>
</organism>
<sequence length="359" mass="39709">MKLDPPGRTKRRKLRQDSSAGARKKDGFVRTNNQEEPASDIMGFSNVARKGLPTQRNKLRKLFRIEGRSRAAGVTRSGNEKRVGRKTRSSVRNLRVSRFACTSWGPRWCLGAVVRRNKWFSREPARRATTPETGGSYPANERATERVNEQEDPQEFARTRIWVKESRLAIDSAVSCRLRNGDHTAKVQQVVSRSSMLRHHRCYSTDGRGDLIRGLIRFATGVVASAETSSNETMVMRISASEAGVPLLGAVGPRYVVKQATVKRCVLALLLVSIISILYYTHYIISSGPLSSAAIIACKCNGEYAVKDAAEASLQGAISIEWRETSRLTIGSSNNPRKDEIVCGLSELAGTFGLRDDPI</sequence>
<comment type="caution">
    <text evidence="3">The sequence shown here is derived from an EMBL/GenBank/DDBJ whole genome shotgun (WGS) entry which is preliminary data.</text>
</comment>
<gene>
    <name evidence="3" type="ORF">DBV15_10645</name>
</gene>
<evidence type="ECO:0000256" key="1">
    <source>
        <dbReference type="SAM" id="MobiDB-lite"/>
    </source>
</evidence>
<keyword evidence="2" id="KW-1133">Transmembrane helix</keyword>
<proteinExistence type="predicted"/>